<keyword evidence="2" id="KW-1185">Reference proteome</keyword>
<dbReference type="EMBL" id="VSRR010005711">
    <property type="protein sequence ID" value="MPC43171.1"/>
    <property type="molecule type" value="Genomic_DNA"/>
</dbReference>
<protein>
    <submittedName>
        <fullName evidence="1">Uncharacterized protein</fullName>
    </submittedName>
</protein>
<evidence type="ECO:0000313" key="2">
    <source>
        <dbReference type="Proteomes" id="UP000324222"/>
    </source>
</evidence>
<proteinExistence type="predicted"/>
<reference evidence="1 2" key="1">
    <citation type="submission" date="2019-05" db="EMBL/GenBank/DDBJ databases">
        <title>Another draft genome of Portunus trituberculatus and its Hox gene families provides insights of decapod evolution.</title>
        <authorList>
            <person name="Jeong J.-H."/>
            <person name="Song I."/>
            <person name="Kim S."/>
            <person name="Choi T."/>
            <person name="Kim D."/>
            <person name="Ryu S."/>
            <person name="Kim W."/>
        </authorList>
    </citation>
    <scope>NUCLEOTIDE SEQUENCE [LARGE SCALE GENOMIC DNA]</scope>
    <source>
        <tissue evidence="1">Muscle</tissue>
    </source>
</reference>
<name>A0A5B7F7P2_PORTR</name>
<gene>
    <name evidence="1" type="ORF">E2C01_036808</name>
</gene>
<accession>A0A5B7F7P2</accession>
<dbReference type="AlphaFoldDB" id="A0A5B7F7P2"/>
<evidence type="ECO:0000313" key="1">
    <source>
        <dbReference type="EMBL" id="MPC43171.1"/>
    </source>
</evidence>
<organism evidence="1 2">
    <name type="scientific">Portunus trituberculatus</name>
    <name type="common">Swimming crab</name>
    <name type="synonym">Neptunus trituberculatus</name>
    <dbReference type="NCBI Taxonomy" id="210409"/>
    <lineage>
        <taxon>Eukaryota</taxon>
        <taxon>Metazoa</taxon>
        <taxon>Ecdysozoa</taxon>
        <taxon>Arthropoda</taxon>
        <taxon>Crustacea</taxon>
        <taxon>Multicrustacea</taxon>
        <taxon>Malacostraca</taxon>
        <taxon>Eumalacostraca</taxon>
        <taxon>Eucarida</taxon>
        <taxon>Decapoda</taxon>
        <taxon>Pleocyemata</taxon>
        <taxon>Brachyura</taxon>
        <taxon>Eubrachyura</taxon>
        <taxon>Portunoidea</taxon>
        <taxon>Portunidae</taxon>
        <taxon>Portuninae</taxon>
        <taxon>Portunus</taxon>
    </lineage>
</organism>
<comment type="caution">
    <text evidence="1">The sequence shown here is derived from an EMBL/GenBank/DDBJ whole genome shotgun (WGS) entry which is preliminary data.</text>
</comment>
<dbReference type="Proteomes" id="UP000324222">
    <property type="component" value="Unassembled WGS sequence"/>
</dbReference>
<sequence>MKKPTAIVLVAERIPRCLGCMKTFVPLVAITMAEDKWQRILKKNKWENVGAKIGEDIKKLAAMVGEGCRVKVKVSDFAMEEEQCVLAVMRDLPECYIVKRGHHRDVSNSKEGGEGDGAAFGTVVEQPLHEEQDSDGYVLASDTEHDITVCLTFHDTPRLDHQALVIDCQALPVYVYETVVPLLGETVPVLASRVTQAMGLVTLSSHSVLLNKCMGASSVERCLTLGVPHCPQRGYGGTVLWRRS</sequence>